<comment type="caution">
    <text evidence="5">The sequence shown here is derived from an EMBL/GenBank/DDBJ whole genome shotgun (WGS) entry which is preliminary data.</text>
</comment>
<evidence type="ECO:0000259" key="4">
    <source>
        <dbReference type="PROSITE" id="PS51746"/>
    </source>
</evidence>
<accession>A0ABX0Y6I2</accession>
<dbReference type="Gene3D" id="3.30.450.20">
    <property type="entry name" value="PAS domain"/>
    <property type="match status" value="1"/>
</dbReference>
<dbReference type="InterPro" id="IPR000700">
    <property type="entry name" value="PAS-assoc_C"/>
</dbReference>
<keyword evidence="1" id="KW-0378">Hydrolase</keyword>
<dbReference type="InterPro" id="IPR035965">
    <property type="entry name" value="PAS-like_dom_sf"/>
</dbReference>
<evidence type="ECO:0000313" key="6">
    <source>
        <dbReference type="Proteomes" id="UP000722989"/>
    </source>
</evidence>
<gene>
    <name evidence="5" type="ORF">HC031_30575</name>
</gene>
<dbReference type="PROSITE" id="PS51746">
    <property type="entry name" value="PPM_2"/>
    <property type="match status" value="1"/>
</dbReference>
<dbReference type="Gene3D" id="3.30.450.40">
    <property type="match status" value="1"/>
</dbReference>
<dbReference type="InterPro" id="IPR029016">
    <property type="entry name" value="GAF-like_dom_sf"/>
</dbReference>
<dbReference type="InterPro" id="IPR036457">
    <property type="entry name" value="PPM-type-like_dom_sf"/>
</dbReference>
<dbReference type="InterPro" id="IPR001932">
    <property type="entry name" value="PPM-type_phosphatase-like_dom"/>
</dbReference>
<feature type="compositionally biased region" description="Low complexity" evidence="2">
    <location>
        <begin position="13"/>
        <end position="33"/>
    </location>
</feature>
<dbReference type="SUPFAM" id="SSF55781">
    <property type="entry name" value="GAF domain-like"/>
    <property type="match status" value="1"/>
</dbReference>
<dbReference type="Gene3D" id="3.60.40.10">
    <property type="entry name" value="PPM-type phosphatase domain"/>
    <property type="match status" value="1"/>
</dbReference>
<evidence type="ECO:0000259" key="3">
    <source>
        <dbReference type="PROSITE" id="PS50113"/>
    </source>
</evidence>
<name>A0ABX0Y6I2_9ACTN</name>
<feature type="domain" description="PAC" evidence="3">
    <location>
        <begin position="387"/>
        <end position="440"/>
    </location>
</feature>
<evidence type="ECO:0000313" key="5">
    <source>
        <dbReference type="EMBL" id="NJC74026.1"/>
    </source>
</evidence>
<dbReference type="RefSeq" id="WP_167928923.1">
    <property type="nucleotide sequence ID" value="NZ_JAATVY010000042.1"/>
</dbReference>
<organism evidence="5 6">
    <name type="scientific">Planosporangium thailandense</name>
    <dbReference type="NCBI Taxonomy" id="765197"/>
    <lineage>
        <taxon>Bacteria</taxon>
        <taxon>Bacillati</taxon>
        <taxon>Actinomycetota</taxon>
        <taxon>Actinomycetes</taxon>
        <taxon>Micromonosporales</taxon>
        <taxon>Micromonosporaceae</taxon>
        <taxon>Planosporangium</taxon>
    </lineage>
</organism>
<feature type="region of interest" description="Disordered" evidence="2">
    <location>
        <begin position="1"/>
        <end position="33"/>
    </location>
</feature>
<dbReference type="InterPro" id="IPR052016">
    <property type="entry name" value="Bact_Sigma-Reg"/>
</dbReference>
<dbReference type="SUPFAM" id="SSF81606">
    <property type="entry name" value="PP2C-like"/>
    <property type="match status" value="1"/>
</dbReference>
<dbReference type="PROSITE" id="PS50113">
    <property type="entry name" value="PAC"/>
    <property type="match status" value="1"/>
</dbReference>
<dbReference type="SMART" id="SM00331">
    <property type="entry name" value="PP2C_SIG"/>
    <property type="match status" value="1"/>
</dbReference>
<feature type="domain" description="PPM-type phosphatase" evidence="4">
    <location>
        <begin position="480"/>
        <end position="693"/>
    </location>
</feature>
<dbReference type="SUPFAM" id="SSF55785">
    <property type="entry name" value="PYP-like sensor domain (PAS domain)"/>
    <property type="match status" value="1"/>
</dbReference>
<evidence type="ECO:0000256" key="2">
    <source>
        <dbReference type="SAM" id="MobiDB-lite"/>
    </source>
</evidence>
<dbReference type="EMBL" id="JAATVY010000042">
    <property type="protein sequence ID" value="NJC74026.1"/>
    <property type="molecule type" value="Genomic_DNA"/>
</dbReference>
<keyword evidence="6" id="KW-1185">Reference proteome</keyword>
<dbReference type="Pfam" id="PF13185">
    <property type="entry name" value="GAF_2"/>
    <property type="match status" value="1"/>
</dbReference>
<dbReference type="InterPro" id="IPR003018">
    <property type="entry name" value="GAF"/>
</dbReference>
<proteinExistence type="predicted"/>
<reference evidence="5 6" key="1">
    <citation type="submission" date="2020-03" db="EMBL/GenBank/DDBJ databases">
        <title>WGS of the type strain of Planosporangium spp.</title>
        <authorList>
            <person name="Thawai C."/>
        </authorList>
    </citation>
    <scope>NUCLEOTIDE SEQUENCE [LARGE SCALE GENOMIC DNA]</scope>
    <source>
        <strain evidence="5 6">TBRC 5610</strain>
    </source>
</reference>
<dbReference type="PANTHER" id="PTHR43156">
    <property type="entry name" value="STAGE II SPORULATION PROTEIN E-RELATED"/>
    <property type="match status" value="1"/>
</dbReference>
<dbReference type="Gene3D" id="2.10.70.100">
    <property type="match status" value="1"/>
</dbReference>
<dbReference type="PANTHER" id="PTHR43156:SF2">
    <property type="entry name" value="STAGE II SPORULATION PROTEIN E"/>
    <property type="match status" value="1"/>
</dbReference>
<dbReference type="Proteomes" id="UP000722989">
    <property type="component" value="Unassembled WGS sequence"/>
</dbReference>
<protein>
    <submittedName>
        <fullName evidence="5">SpoIIE family protein phosphatase</fullName>
    </submittedName>
</protein>
<dbReference type="Pfam" id="PF07228">
    <property type="entry name" value="SpoIIE"/>
    <property type="match status" value="1"/>
</dbReference>
<sequence>MSPIEPGRIRSQASAGQAAPAAARPDAPGCGAPAARWADAEAARLRDRLAAATGAASVILMAAERDGTLRIIGAAGVPADLIVQRYRVPRDADAAVAAAVTGCRPVWLPDLDSARERYRLAVDRDEWRSRAWLPVRSGDRVVGLIGVFWERPCGFDAATRRAVARTAATAGRRLGERLASGADDGWDGWVNVQSVLDMLPVAAAVLSPLRDDAGEVVDYLIQAASPAGVDVAGRRGPEMIGLRVLTCYPSVRDSPVWTAYQQVLADARPREVGPFTYVEAVEGVPAETSYSVRVSRLGSGLLVSWVRHDERQRQEERVALAERLGNLGWFDRDLLADRTEWSDQVYRIYHRDPVAGPLSLEAIAELALPEDAPGFVAAVTALTGRGEPMNVGFRARVGGAVKYLRAYAEAVRDATGRTLRVYGMVQDLTAREVDRERLGHAQRELAEHRRNLEAEHRLAVELQQIILPVPDAPWDLPGLRVAIRYLPAEQLARIGGDWYHATALPDGQTLLAIGDVAGHGLPAAATMARLRHALAALTTTTTDPAELLRLLNRVLFDTDDGATATAVVACYDPVRQLLTWAQAGHPAPLLARGGEPVALSRPGGLLLGAIRETSYETATAPMSAGDVLLLYTDGLVERPGRTVEEGLERVAATITEAIRGAPDQPLARLIGGLHQANPGDDTCVLAARPLVAR</sequence>
<evidence type="ECO:0000256" key="1">
    <source>
        <dbReference type="ARBA" id="ARBA00022801"/>
    </source>
</evidence>